<feature type="region of interest" description="Disordered" evidence="2">
    <location>
        <begin position="244"/>
        <end position="264"/>
    </location>
</feature>
<feature type="compositionally biased region" description="Polar residues" evidence="2">
    <location>
        <begin position="803"/>
        <end position="819"/>
    </location>
</feature>
<evidence type="ECO:0000313" key="4">
    <source>
        <dbReference type="Proteomes" id="UP001230051"/>
    </source>
</evidence>
<dbReference type="GO" id="GO:0051299">
    <property type="term" value="P:centrosome separation"/>
    <property type="evidence" value="ECO:0007669"/>
    <property type="project" value="TreeGrafter"/>
</dbReference>
<feature type="region of interest" description="Disordered" evidence="2">
    <location>
        <begin position="508"/>
        <end position="530"/>
    </location>
</feature>
<keyword evidence="4" id="KW-1185">Reference proteome</keyword>
<feature type="region of interest" description="Disordered" evidence="2">
    <location>
        <begin position="71"/>
        <end position="128"/>
    </location>
</feature>
<accession>A0AAD8CKV4</accession>
<feature type="compositionally biased region" description="Basic and acidic residues" evidence="2">
    <location>
        <begin position="32"/>
        <end position="42"/>
    </location>
</feature>
<feature type="region of interest" description="Disordered" evidence="2">
    <location>
        <begin position="720"/>
        <end position="821"/>
    </location>
</feature>
<evidence type="ECO:0000256" key="1">
    <source>
        <dbReference type="SAM" id="Coils"/>
    </source>
</evidence>
<feature type="region of interest" description="Disordered" evidence="2">
    <location>
        <begin position="297"/>
        <end position="328"/>
    </location>
</feature>
<dbReference type="AlphaFoldDB" id="A0AAD8CKV4"/>
<feature type="region of interest" description="Disordered" evidence="2">
    <location>
        <begin position="859"/>
        <end position="1009"/>
    </location>
</feature>
<reference evidence="3" key="1">
    <citation type="submission" date="2022-02" db="EMBL/GenBank/DDBJ databases">
        <title>Atlantic sturgeon de novo genome assembly.</title>
        <authorList>
            <person name="Stock M."/>
            <person name="Klopp C."/>
            <person name="Guiguen Y."/>
            <person name="Cabau C."/>
            <person name="Parinello H."/>
            <person name="Santidrian Yebra-Pimentel E."/>
            <person name="Kuhl H."/>
            <person name="Dirks R.P."/>
            <person name="Guessner J."/>
            <person name="Wuertz S."/>
            <person name="Du K."/>
            <person name="Schartl M."/>
        </authorList>
    </citation>
    <scope>NUCLEOTIDE SEQUENCE</scope>
    <source>
        <strain evidence="3">STURGEONOMICS-FGT-2020</strain>
        <tissue evidence="3">Whole blood</tissue>
    </source>
</reference>
<keyword evidence="1" id="KW-0175">Coiled coil</keyword>
<name>A0AAD8CKV4_ACIOX</name>
<feature type="compositionally biased region" description="Polar residues" evidence="2">
    <location>
        <begin position="931"/>
        <end position="945"/>
    </location>
</feature>
<gene>
    <name evidence="3" type="primary">CNTROB</name>
    <name evidence="3" type="ORF">AOXY_G30284</name>
</gene>
<feature type="compositionally biased region" description="Basic and acidic residues" evidence="2">
    <location>
        <begin position="73"/>
        <end position="95"/>
    </location>
</feature>
<dbReference type="GO" id="GO:0005814">
    <property type="term" value="C:centriole"/>
    <property type="evidence" value="ECO:0007669"/>
    <property type="project" value="TreeGrafter"/>
</dbReference>
<comment type="caution">
    <text evidence="3">The sequence shown here is derived from an EMBL/GenBank/DDBJ whole genome shotgun (WGS) entry which is preliminary data.</text>
</comment>
<feature type="compositionally biased region" description="Basic and acidic residues" evidence="2">
    <location>
        <begin position="730"/>
        <end position="740"/>
    </location>
</feature>
<feature type="compositionally biased region" description="Basic and acidic residues" evidence="2">
    <location>
        <begin position="788"/>
        <end position="797"/>
    </location>
</feature>
<proteinExistence type="predicted"/>
<dbReference type="PANTHER" id="PTHR34439">
    <property type="entry name" value="CENTROBIN"/>
    <property type="match status" value="1"/>
</dbReference>
<dbReference type="GO" id="GO:1902410">
    <property type="term" value="P:mitotic cytokinetic process"/>
    <property type="evidence" value="ECO:0007669"/>
    <property type="project" value="TreeGrafter"/>
</dbReference>
<evidence type="ECO:0000256" key="2">
    <source>
        <dbReference type="SAM" id="MobiDB-lite"/>
    </source>
</evidence>
<dbReference type="GO" id="GO:1902017">
    <property type="term" value="P:regulation of cilium assembly"/>
    <property type="evidence" value="ECO:0007669"/>
    <property type="project" value="InterPro"/>
</dbReference>
<feature type="compositionally biased region" description="Low complexity" evidence="2">
    <location>
        <begin position="149"/>
        <end position="160"/>
    </location>
</feature>
<feature type="region of interest" description="Disordered" evidence="2">
    <location>
        <begin position="1"/>
        <end position="56"/>
    </location>
</feature>
<organism evidence="3 4">
    <name type="scientific">Acipenser oxyrinchus oxyrinchus</name>
    <dbReference type="NCBI Taxonomy" id="40147"/>
    <lineage>
        <taxon>Eukaryota</taxon>
        <taxon>Metazoa</taxon>
        <taxon>Chordata</taxon>
        <taxon>Craniata</taxon>
        <taxon>Vertebrata</taxon>
        <taxon>Euteleostomi</taxon>
        <taxon>Actinopterygii</taxon>
        <taxon>Chondrostei</taxon>
        <taxon>Acipenseriformes</taxon>
        <taxon>Acipenseridae</taxon>
        <taxon>Acipenser</taxon>
    </lineage>
</organism>
<dbReference type="InterPro" id="IPR038923">
    <property type="entry name" value="Centrobin"/>
</dbReference>
<feature type="coiled-coil region" evidence="1">
    <location>
        <begin position="623"/>
        <end position="675"/>
    </location>
</feature>
<feature type="compositionally biased region" description="Basic and acidic residues" evidence="2">
    <location>
        <begin position="899"/>
        <end position="927"/>
    </location>
</feature>
<dbReference type="GO" id="GO:0007099">
    <property type="term" value="P:centriole replication"/>
    <property type="evidence" value="ECO:0007669"/>
    <property type="project" value="InterPro"/>
</dbReference>
<feature type="compositionally biased region" description="Acidic residues" evidence="2">
    <location>
        <begin position="247"/>
        <end position="260"/>
    </location>
</feature>
<protein>
    <submittedName>
        <fullName evidence="3">Centrobin-like</fullName>
    </submittedName>
</protein>
<feature type="compositionally biased region" description="Basic and acidic residues" evidence="2">
    <location>
        <begin position="515"/>
        <end position="530"/>
    </location>
</feature>
<evidence type="ECO:0000313" key="3">
    <source>
        <dbReference type="EMBL" id="KAK1153353.1"/>
    </source>
</evidence>
<sequence length="1044" mass="115624">MAGFVQSEDLMSDVEPLPASLPPTPSASLRPKGRDAALESRRQNLTQSWPSSPYSSFASCGDVTARLYSSLQKSREAEAQAHRSVDRQTAGEHGGRRPPVPGDAAPLDAPRETCARTRPSLASSNQGLSFASLAAAPGVWEERSSGTLPSSAPGSDAAASGFCRQPQVRAGRSGQLVAGGDLELLAREMEQKLQVGVETSTAMVKNGTRCISDMETVRSHLQTILKGSADPPHRGSLAPVSLALQQQEEEEEGGDDDSFESDSTASLLNARPLQEESSPPLSVSGLEGLFPRYSRLHADRTGLPPQPPSSSSGQILRDSVEKERTRRRHCEKQIQNLHNKTLELQQQLALAVSADRKKDIMIEQLDKTLAKVVEGWKKHEAEKNDAVKRLQEEKEAAERAQAEQQKVLVQFEESLAQAVEAMALEQKQAEQLQKEKLLLGEQLAGLQRQVEEESQRGRALQAELEEAGRARLLAERQGEAVRDTLGEQRDVWARRERELEERLAQQEADFSRQLQTEKERRERESQRVQDSHQVLLSVQAEVQRLETELETAQRDRDTLRMEMSLAEARFETHRLKMESELKISLEQQVTERLASLHQEHAEQASVLRDQHRKQIMELSAHQQSELSNQLSQFRAELQEREERHRRITEEYEMRLVKSQEEISELQAGKRKAESQRTDLVKRLQSMMQSHWNEAHKVLMTQNSPQTGRLKQMEGHVADQPLFLSQPKSSGRQELRDRGSDNCDSGFPAALSCTTSELKGAPQGSLGERQEGSAGRTGPQDQQPGWGSKEQRRGREPPGEVGENKSSYQNLRESQSSQNAFPRAVPLQAADLSSFFHSSFLSSQGFSPLEPQLDETALTALGFHRDEVAEHPLAEERGEGSGQRGHSLGTSLGTSLDSSSSKHSELQHYIHMLLDRSPGEPLESRPLDSEEPPNSHSASQHPQQGGSPVLRARSTGLWDRVRPAPTGQSAVQKIKIPAAAPSQRSTEQNQPPPSTAGRGAEEGVLSPKQIGELSRLLGQYQGHPGKGVPPVEELYTYLRGVEPNR</sequence>
<dbReference type="Proteomes" id="UP001230051">
    <property type="component" value="Unassembled WGS sequence"/>
</dbReference>
<dbReference type="GO" id="GO:0005813">
    <property type="term" value="C:centrosome"/>
    <property type="evidence" value="ECO:0007669"/>
    <property type="project" value="TreeGrafter"/>
</dbReference>
<feature type="region of interest" description="Disordered" evidence="2">
    <location>
        <begin position="141"/>
        <end position="160"/>
    </location>
</feature>
<feature type="compositionally biased region" description="Basic and acidic residues" evidence="2">
    <location>
        <begin position="862"/>
        <end position="878"/>
    </location>
</feature>
<dbReference type="EMBL" id="JAGXEW010000042">
    <property type="protein sequence ID" value="KAK1153353.1"/>
    <property type="molecule type" value="Genomic_DNA"/>
</dbReference>
<dbReference type="PANTHER" id="PTHR34439:SF1">
    <property type="entry name" value="CENTROBIN"/>
    <property type="match status" value="1"/>
</dbReference>
<feature type="compositionally biased region" description="Low complexity" evidence="2">
    <location>
        <begin position="884"/>
        <end position="898"/>
    </location>
</feature>